<feature type="non-terminal residue" evidence="1">
    <location>
        <position position="1"/>
    </location>
</feature>
<evidence type="ECO:0000313" key="1">
    <source>
        <dbReference type="EMBL" id="GMR39373.1"/>
    </source>
</evidence>
<gene>
    <name evidence="1" type="ORF">PMAYCL1PPCAC_09568</name>
</gene>
<protein>
    <submittedName>
        <fullName evidence="1">Uncharacterized protein</fullName>
    </submittedName>
</protein>
<evidence type="ECO:0000313" key="2">
    <source>
        <dbReference type="Proteomes" id="UP001328107"/>
    </source>
</evidence>
<name>A0AAN4ZJ53_9BILA</name>
<dbReference type="EMBL" id="BTRK01000002">
    <property type="protein sequence ID" value="GMR39373.1"/>
    <property type="molecule type" value="Genomic_DNA"/>
</dbReference>
<organism evidence="1 2">
    <name type="scientific">Pristionchus mayeri</name>
    <dbReference type="NCBI Taxonomy" id="1317129"/>
    <lineage>
        <taxon>Eukaryota</taxon>
        <taxon>Metazoa</taxon>
        <taxon>Ecdysozoa</taxon>
        <taxon>Nematoda</taxon>
        <taxon>Chromadorea</taxon>
        <taxon>Rhabditida</taxon>
        <taxon>Rhabditina</taxon>
        <taxon>Diplogasteromorpha</taxon>
        <taxon>Diplogasteroidea</taxon>
        <taxon>Neodiplogasteridae</taxon>
        <taxon>Pristionchus</taxon>
    </lineage>
</organism>
<accession>A0AAN4ZJ53</accession>
<dbReference type="Proteomes" id="UP001328107">
    <property type="component" value="Unassembled WGS sequence"/>
</dbReference>
<keyword evidence="2" id="KW-1185">Reference proteome</keyword>
<feature type="non-terminal residue" evidence="1">
    <location>
        <position position="87"/>
    </location>
</feature>
<dbReference type="AlphaFoldDB" id="A0AAN4ZJ53"/>
<reference evidence="2" key="1">
    <citation type="submission" date="2022-10" db="EMBL/GenBank/DDBJ databases">
        <title>Genome assembly of Pristionchus species.</title>
        <authorList>
            <person name="Yoshida K."/>
            <person name="Sommer R.J."/>
        </authorList>
    </citation>
    <scope>NUCLEOTIDE SEQUENCE [LARGE SCALE GENOMIC DNA]</scope>
    <source>
        <strain evidence="2">RS5460</strain>
    </source>
</reference>
<proteinExistence type="predicted"/>
<sequence>ANDDSPSHYYIDNLIIGANEIWKCKLDRTAYCCLLCLHSDHCLRDWALFCHLNPAGGEVIKVEEVSAQTHPLNRRDRTNRHISRLAK</sequence>
<comment type="caution">
    <text evidence="1">The sequence shown here is derived from an EMBL/GenBank/DDBJ whole genome shotgun (WGS) entry which is preliminary data.</text>
</comment>